<proteinExistence type="predicted"/>
<dbReference type="AlphaFoldDB" id="A0AB34FJC4"/>
<sequence length="602" mass="67450">MATPWPEDQTWPTEYREHAAKLSTYLQKAMSSTESPTGPPIEPQKVKHAFFGALTLIIKVQALPNLAYIHEAVRNAQHETKTAAQNTSKAISDIRDELKNANKISQQTITTIQDNANVALATGATAKEAVEIGKATYKMVKDMKPGATPSQSNMAQTYANRAIEQSNNQYINKIKTVNSAETEALRQFAEDWEHRIGNGATVRILTYGVLAHCIRTSSMDMDHFDEVKDGILQDNKPFIPNAEIKYIGWLTRSSPSKSASSVIVEFARAEDKIRPDRLHWWSRWFLVATGFEVSARLNGGLKSGPNISYLFSSWLPLIFYAAVSFVGILDADTLRDYGWLFKGPSLDEPWWTFYTMFQFKLVRWDAIAEVVPTMLALTLFSILHVPINVPALALKCGEVDVDLNKEFKLHGYSNFLWSCFGSIQNYLVYANTVLFIQSGGDRRLAGYILAVLTFGVMLTGPSVVAFIPVMMVGTLIFDLGFELLLEAVWLPRKELTLVEYLTVIVIMAVMGTTLLLALAWAFYWGPYHSSFTLQVYAIDATNGGGSVISPVRRNPLQHCCLRQAAQQITEKGRLPTIIPLWTFINRATVRNDGDNLDRDEWI</sequence>
<keyword evidence="7" id="KW-0808">Transferase</keyword>
<evidence type="ECO:0000259" key="6">
    <source>
        <dbReference type="Pfam" id="PF00916"/>
    </source>
</evidence>
<accession>A0AB34FJC4</accession>
<keyword evidence="7" id="KW-0548">Nucleotidyltransferase</keyword>
<keyword evidence="8" id="KW-1185">Reference proteome</keyword>
<dbReference type="PANTHER" id="PTHR43310">
    <property type="entry name" value="SULFATE TRANSPORTER YBAR-RELATED"/>
    <property type="match status" value="1"/>
</dbReference>
<feature type="transmembrane region" description="Helical" evidence="5">
    <location>
        <begin position="307"/>
        <end position="329"/>
    </location>
</feature>
<keyword evidence="7" id="KW-0695">RNA-directed DNA polymerase</keyword>
<feature type="transmembrane region" description="Helical" evidence="5">
    <location>
        <begin position="366"/>
        <end position="385"/>
    </location>
</feature>
<protein>
    <submittedName>
        <fullName evidence="7">Reverse transcriptase</fullName>
    </submittedName>
</protein>
<keyword evidence="3 5" id="KW-1133">Transmembrane helix</keyword>
<feature type="domain" description="SLC26A/SulP transporter" evidence="6">
    <location>
        <begin position="354"/>
        <end position="505"/>
    </location>
</feature>
<dbReference type="GO" id="GO:0003964">
    <property type="term" value="F:RNA-directed DNA polymerase activity"/>
    <property type="evidence" value="ECO:0007669"/>
    <property type="project" value="UniProtKB-KW"/>
</dbReference>
<evidence type="ECO:0000313" key="7">
    <source>
        <dbReference type="EMBL" id="KAJ6439207.1"/>
    </source>
</evidence>
<dbReference type="Proteomes" id="UP001163105">
    <property type="component" value="Unassembled WGS sequence"/>
</dbReference>
<evidence type="ECO:0000313" key="8">
    <source>
        <dbReference type="Proteomes" id="UP001163105"/>
    </source>
</evidence>
<comment type="caution">
    <text evidence="7">The sequence shown here is derived from an EMBL/GenBank/DDBJ whole genome shotgun (WGS) entry which is preliminary data.</text>
</comment>
<gene>
    <name evidence="7" type="primary">TC.SULP</name>
    <name evidence="7" type="ORF">O9K51_08619</name>
</gene>
<reference evidence="7" key="1">
    <citation type="submission" date="2023-01" db="EMBL/GenBank/DDBJ databases">
        <title>The growth and conidiation of Purpureocillium lavendulum are regulated by nitrogen source and histone H3K14 acetylation.</title>
        <authorList>
            <person name="Tang P."/>
            <person name="Han J."/>
            <person name="Zhang C."/>
            <person name="Tang P."/>
            <person name="Qi F."/>
            <person name="Zhang K."/>
            <person name="Liang L."/>
        </authorList>
    </citation>
    <scope>NUCLEOTIDE SEQUENCE</scope>
    <source>
        <strain evidence="7">YMF1.00683</strain>
    </source>
</reference>
<keyword evidence="2 5" id="KW-0812">Transmembrane</keyword>
<name>A0AB34FJC4_9HYPO</name>
<evidence type="ECO:0000256" key="4">
    <source>
        <dbReference type="ARBA" id="ARBA00023136"/>
    </source>
</evidence>
<dbReference type="InterPro" id="IPR052706">
    <property type="entry name" value="Membrane-Transporter-like"/>
</dbReference>
<evidence type="ECO:0000256" key="3">
    <source>
        <dbReference type="ARBA" id="ARBA00022989"/>
    </source>
</evidence>
<evidence type="ECO:0000256" key="1">
    <source>
        <dbReference type="ARBA" id="ARBA00004141"/>
    </source>
</evidence>
<dbReference type="InterPro" id="IPR011547">
    <property type="entry name" value="SLC26A/SulP_dom"/>
</dbReference>
<feature type="transmembrane region" description="Helical" evidence="5">
    <location>
        <begin position="415"/>
        <end position="436"/>
    </location>
</feature>
<dbReference type="GO" id="GO:0016020">
    <property type="term" value="C:membrane"/>
    <property type="evidence" value="ECO:0007669"/>
    <property type="project" value="UniProtKB-SubCell"/>
</dbReference>
<evidence type="ECO:0000256" key="5">
    <source>
        <dbReference type="SAM" id="Phobius"/>
    </source>
</evidence>
<dbReference type="PANTHER" id="PTHR43310:SF4">
    <property type="entry name" value="AFR304WP"/>
    <property type="match status" value="1"/>
</dbReference>
<feature type="transmembrane region" description="Helical" evidence="5">
    <location>
        <begin position="448"/>
        <end position="477"/>
    </location>
</feature>
<feature type="transmembrane region" description="Helical" evidence="5">
    <location>
        <begin position="497"/>
        <end position="523"/>
    </location>
</feature>
<organism evidence="7 8">
    <name type="scientific">Purpureocillium lavendulum</name>
    <dbReference type="NCBI Taxonomy" id="1247861"/>
    <lineage>
        <taxon>Eukaryota</taxon>
        <taxon>Fungi</taxon>
        <taxon>Dikarya</taxon>
        <taxon>Ascomycota</taxon>
        <taxon>Pezizomycotina</taxon>
        <taxon>Sordariomycetes</taxon>
        <taxon>Hypocreomycetidae</taxon>
        <taxon>Hypocreales</taxon>
        <taxon>Ophiocordycipitaceae</taxon>
        <taxon>Purpureocillium</taxon>
    </lineage>
</organism>
<dbReference type="EMBL" id="JAQHRD010000007">
    <property type="protein sequence ID" value="KAJ6439207.1"/>
    <property type="molecule type" value="Genomic_DNA"/>
</dbReference>
<comment type="subcellular location">
    <subcellularLocation>
        <location evidence="1">Membrane</location>
        <topology evidence="1">Multi-pass membrane protein</topology>
    </subcellularLocation>
</comment>
<evidence type="ECO:0000256" key="2">
    <source>
        <dbReference type="ARBA" id="ARBA00022692"/>
    </source>
</evidence>
<keyword evidence="4 5" id="KW-0472">Membrane</keyword>
<dbReference type="Pfam" id="PF00916">
    <property type="entry name" value="Sulfate_transp"/>
    <property type="match status" value="1"/>
</dbReference>